<accession>A0AB73IJY5</accession>
<evidence type="ECO:0000313" key="1">
    <source>
        <dbReference type="EMBL" id="MDP9650335.1"/>
    </source>
</evidence>
<dbReference type="EMBL" id="JAVDQN010000008">
    <property type="protein sequence ID" value="MDR6379409.1"/>
    <property type="molecule type" value="Genomic_DNA"/>
</dbReference>
<dbReference type="AlphaFoldDB" id="A0AB73IJY5"/>
<dbReference type="Proteomes" id="UP001185254">
    <property type="component" value="Unassembled WGS sequence"/>
</dbReference>
<evidence type="ECO:0000313" key="3">
    <source>
        <dbReference type="Proteomes" id="UP001185254"/>
    </source>
</evidence>
<reference evidence="1 3" key="1">
    <citation type="submission" date="2023-07" db="EMBL/GenBank/DDBJ databases">
        <title>Sorghum-associated microbial communities from plants grown in Nebraska, USA.</title>
        <authorList>
            <person name="Schachtman D."/>
        </authorList>
    </citation>
    <scope>NUCLEOTIDE SEQUENCE</scope>
    <source>
        <strain evidence="2 3">DS1039</strain>
        <strain evidence="1">DS1061</strain>
    </source>
</reference>
<organism evidence="1 4">
    <name type="scientific">Paraburkholderia caledonica</name>
    <dbReference type="NCBI Taxonomy" id="134536"/>
    <lineage>
        <taxon>Bacteria</taxon>
        <taxon>Pseudomonadati</taxon>
        <taxon>Pseudomonadota</taxon>
        <taxon>Betaproteobacteria</taxon>
        <taxon>Burkholderiales</taxon>
        <taxon>Burkholderiaceae</taxon>
        <taxon>Paraburkholderia</taxon>
    </lineage>
</organism>
<evidence type="ECO:0000313" key="4">
    <source>
        <dbReference type="Proteomes" id="UP001229486"/>
    </source>
</evidence>
<evidence type="ECO:0000313" key="2">
    <source>
        <dbReference type="EMBL" id="MDR6379409.1"/>
    </source>
</evidence>
<proteinExistence type="predicted"/>
<protein>
    <submittedName>
        <fullName evidence="1">Uncharacterized protein</fullName>
    </submittedName>
</protein>
<dbReference type="Proteomes" id="UP001229486">
    <property type="component" value="Unassembled WGS sequence"/>
</dbReference>
<dbReference type="RefSeq" id="WP_131318472.1">
    <property type="nucleotide sequence ID" value="NZ_JAURTK010000009.1"/>
</dbReference>
<sequence length="61" mass="7064">MLWFRVVEFAGLEQRRHLSNGGVFYFVPPWQQRAAFTDAARRSLGAFVKLTRKRCASCNIC</sequence>
<keyword evidence="3" id="KW-1185">Reference proteome</keyword>
<comment type="caution">
    <text evidence="1">The sequence shown here is derived from an EMBL/GenBank/DDBJ whole genome shotgun (WGS) entry which is preliminary data.</text>
</comment>
<gene>
    <name evidence="2" type="ORF">J2776_006133</name>
    <name evidence="1" type="ORF">J2793_005803</name>
</gene>
<name>A0AB73IJY5_9BURK</name>
<dbReference type="EMBL" id="JAURTK010000009">
    <property type="protein sequence ID" value="MDP9650335.1"/>
    <property type="molecule type" value="Genomic_DNA"/>
</dbReference>